<keyword evidence="4" id="KW-1185">Reference proteome</keyword>
<dbReference type="Proteomes" id="UP000887229">
    <property type="component" value="Unassembled WGS sequence"/>
</dbReference>
<feature type="compositionally biased region" description="Acidic residues" evidence="1">
    <location>
        <begin position="492"/>
        <end position="503"/>
    </location>
</feature>
<feature type="compositionally biased region" description="Polar residues" evidence="1">
    <location>
        <begin position="588"/>
        <end position="597"/>
    </location>
</feature>
<comment type="caution">
    <text evidence="3">The sequence shown here is derived from an EMBL/GenBank/DDBJ whole genome shotgun (WGS) entry which is preliminary data.</text>
</comment>
<feature type="region of interest" description="Disordered" evidence="1">
    <location>
        <begin position="1"/>
        <end position="27"/>
    </location>
</feature>
<feature type="compositionally biased region" description="Polar residues" evidence="1">
    <location>
        <begin position="9"/>
        <end position="27"/>
    </location>
</feature>
<feature type="compositionally biased region" description="Polar residues" evidence="1">
    <location>
        <begin position="610"/>
        <end position="623"/>
    </location>
</feature>
<feature type="region of interest" description="Disordered" evidence="1">
    <location>
        <begin position="492"/>
        <end position="651"/>
    </location>
</feature>
<dbReference type="EMBL" id="MU251253">
    <property type="protein sequence ID" value="KAG9254620.1"/>
    <property type="molecule type" value="Genomic_DNA"/>
</dbReference>
<reference evidence="3" key="1">
    <citation type="journal article" date="2021" name="IMA Fungus">
        <title>Genomic characterization of three marine fungi, including Emericellopsis atlantica sp. nov. with signatures of a generalist lifestyle and marine biomass degradation.</title>
        <authorList>
            <person name="Hagestad O.C."/>
            <person name="Hou L."/>
            <person name="Andersen J.H."/>
            <person name="Hansen E.H."/>
            <person name="Altermark B."/>
            <person name="Li C."/>
            <person name="Kuhnert E."/>
            <person name="Cox R.J."/>
            <person name="Crous P.W."/>
            <person name="Spatafora J.W."/>
            <person name="Lail K."/>
            <person name="Amirebrahimi M."/>
            <person name="Lipzen A."/>
            <person name="Pangilinan J."/>
            <person name="Andreopoulos W."/>
            <person name="Hayes R.D."/>
            <person name="Ng V."/>
            <person name="Grigoriev I.V."/>
            <person name="Jackson S.A."/>
            <person name="Sutton T.D.S."/>
            <person name="Dobson A.D.W."/>
            <person name="Rama T."/>
        </authorList>
    </citation>
    <scope>NUCLEOTIDE SEQUENCE</scope>
    <source>
        <strain evidence="3">TS7</strain>
    </source>
</reference>
<gene>
    <name evidence="3" type="ORF">F5Z01DRAFT_654359</name>
</gene>
<dbReference type="GeneID" id="70294325"/>
<feature type="compositionally biased region" description="Basic and acidic residues" evidence="1">
    <location>
        <begin position="571"/>
        <end position="581"/>
    </location>
</feature>
<feature type="compositionally biased region" description="Low complexity" evidence="1">
    <location>
        <begin position="504"/>
        <end position="513"/>
    </location>
</feature>
<dbReference type="OrthoDB" id="3045089at2759"/>
<proteinExistence type="predicted"/>
<name>A0A9P7ZM90_9HYPO</name>
<accession>A0A9P7ZM90</accession>
<dbReference type="RefSeq" id="XP_046118544.1">
    <property type="nucleotide sequence ID" value="XM_046263422.1"/>
</dbReference>
<dbReference type="InterPro" id="IPR058925">
    <property type="entry name" value="zf-C2H2_AcuF"/>
</dbReference>
<dbReference type="PANTHER" id="PTHR35391:SF7">
    <property type="entry name" value="C2H2-TYPE DOMAIN-CONTAINING PROTEIN"/>
    <property type="match status" value="1"/>
</dbReference>
<evidence type="ECO:0000256" key="1">
    <source>
        <dbReference type="SAM" id="MobiDB-lite"/>
    </source>
</evidence>
<evidence type="ECO:0000313" key="4">
    <source>
        <dbReference type="Proteomes" id="UP000887229"/>
    </source>
</evidence>
<sequence length="677" mass="75079">MGRSDNTKGQRVQQLRATSSTKSQEASTFEDSAQASLAAFGHLCRVLPDTLFASLTSILLDERSRFRLWAGKFSALPQGRSKEDISASEPGQPDLQDVSLFALQRLSVSLQRASEIVEHKRPNRCNNTLQDASPAALAELTSEIVKSELHNSNHEKGLLSMRSTTTELAEVLLGAHSAITHLLQISSLACSSLSEYATEPGMSRGTYEVDGRPDITHMTDKFPLLKQRPWLAERLGNLVAQRRAHIRYQQNYRGQNNADFDVPVSVIHSDAVSVAHSEGMPTDSGYGSQRAASIRTFDSDATSFASTAKSSGGTAGHIPSLTSMRLDGKRLEYNVQIECPYCRTPQIFRNKQMWKQHVYSDLSFYVCTFPECSEPAFATSHDWFHHELSQHRKQWQCHLCDVCCVSADNMGAHFDADHQRDILDSQRTDLVGLCEMPIQHFPDDSCPFCENWNPSGTPYSASRKRFRSHLGGHLREIAREAIPLAIEGLEVVEEEEEDDDSSSSDETSSSLSSSDDEHSQGDQGEPVSNLDPGDGISLEKGKKPSQSPSVPEHATRFVGQKPMETMDGSAEDLHRRHDLSTEPRITVYAQSAEQASMQQTQQHSDDQTSIYSQVSETVSQSPEETMKPEHQNVAKSSPGGAKDKEEPPTLTLNLYDHYEVKVNEDGTSEMVVHGQKR</sequence>
<feature type="domain" description="Oxidoreductase acuF-like C2H2 type zinc-finger" evidence="2">
    <location>
        <begin position="337"/>
        <end position="362"/>
    </location>
</feature>
<protein>
    <recommendedName>
        <fullName evidence="2">Oxidoreductase acuF-like C2H2 type zinc-finger domain-containing protein</fullName>
    </recommendedName>
</protein>
<evidence type="ECO:0000313" key="3">
    <source>
        <dbReference type="EMBL" id="KAG9254620.1"/>
    </source>
</evidence>
<dbReference type="AlphaFoldDB" id="A0A9P7ZM90"/>
<organism evidence="3 4">
    <name type="scientific">Emericellopsis atlantica</name>
    <dbReference type="NCBI Taxonomy" id="2614577"/>
    <lineage>
        <taxon>Eukaryota</taxon>
        <taxon>Fungi</taxon>
        <taxon>Dikarya</taxon>
        <taxon>Ascomycota</taxon>
        <taxon>Pezizomycotina</taxon>
        <taxon>Sordariomycetes</taxon>
        <taxon>Hypocreomycetidae</taxon>
        <taxon>Hypocreales</taxon>
        <taxon>Bionectriaceae</taxon>
        <taxon>Emericellopsis</taxon>
    </lineage>
</organism>
<dbReference type="Pfam" id="PF26082">
    <property type="entry name" value="zf-C2H2_AcuF"/>
    <property type="match status" value="1"/>
</dbReference>
<evidence type="ECO:0000259" key="2">
    <source>
        <dbReference type="Pfam" id="PF26082"/>
    </source>
</evidence>
<dbReference type="PANTHER" id="PTHR35391">
    <property type="entry name" value="C2H2-TYPE DOMAIN-CONTAINING PROTEIN-RELATED"/>
    <property type="match status" value="1"/>
</dbReference>